<dbReference type="Proteomes" id="UP000006276">
    <property type="component" value="Chromosome"/>
</dbReference>
<dbReference type="AlphaFoldDB" id="J9R9I3"/>
<evidence type="ECO:0000313" key="1">
    <source>
        <dbReference type="EMBL" id="AFR36352.1"/>
    </source>
</evidence>
<organism evidence="1 2">
    <name type="scientific">Riemerella anatipestifer RA-CH-1</name>
    <dbReference type="NCBI Taxonomy" id="1228997"/>
    <lineage>
        <taxon>Bacteria</taxon>
        <taxon>Pseudomonadati</taxon>
        <taxon>Bacteroidota</taxon>
        <taxon>Flavobacteriia</taxon>
        <taxon>Flavobacteriales</taxon>
        <taxon>Weeksellaceae</taxon>
        <taxon>Riemerella</taxon>
    </lineage>
</organism>
<dbReference type="HOGENOM" id="CLU_2809722_0_0_10"/>
<dbReference type="EMBL" id="CP003787">
    <property type="protein sequence ID" value="AFR36352.1"/>
    <property type="molecule type" value="Genomic_DNA"/>
</dbReference>
<accession>J9R9I3</accession>
<evidence type="ECO:0000313" key="2">
    <source>
        <dbReference type="Proteomes" id="UP000006276"/>
    </source>
</evidence>
<gene>
    <name evidence="1" type="ORF">B739_1768</name>
</gene>
<dbReference type="PATRIC" id="fig|1228997.3.peg.1767"/>
<proteinExistence type="predicted"/>
<reference evidence="1 2" key="1">
    <citation type="submission" date="2012-09" db="EMBL/GenBank/DDBJ databases">
        <title>Riemerella anatipestifer vaccine strains.</title>
        <authorList>
            <person name="Chun C.A."/>
            <person name="Shu W.M."/>
            <person name="Kang Z.D."/>
            <person name="Jia W.X."/>
        </authorList>
    </citation>
    <scope>NUCLEOTIDE SEQUENCE [LARGE SCALE GENOMIC DNA]</scope>
    <source>
        <strain evidence="1 2">RA-CH-1</strain>
    </source>
</reference>
<sequence length="67" mass="7501">MSIIVGFTNASIFICSGLKLFRSIISASGGKGISIVRIENTPIIPKHNRINPNFMFCFFIYSARKDF</sequence>
<keyword evidence="2" id="KW-1185">Reference proteome</keyword>
<protein>
    <submittedName>
        <fullName evidence="1">Uncharacterized protein</fullName>
    </submittedName>
</protein>
<name>J9R9I3_RIEAN</name>
<dbReference type="KEGG" id="rag:B739_1768"/>